<keyword evidence="2" id="KW-0378">Hydrolase</keyword>
<name>A0A3B0SN88_9ZZZZ</name>
<evidence type="ECO:0000259" key="4">
    <source>
        <dbReference type="Pfam" id="PF01321"/>
    </source>
</evidence>
<gene>
    <name evidence="5" type="ORF">MNBD_ACTINO02-2907</name>
</gene>
<feature type="domain" description="Creatinase N-terminal" evidence="4">
    <location>
        <begin position="8"/>
        <end position="137"/>
    </location>
</feature>
<organism evidence="5">
    <name type="scientific">hydrothermal vent metagenome</name>
    <dbReference type="NCBI Taxonomy" id="652676"/>
    <lineage>
        <taxon>unclassified sequences</taxon>
        <taxon>metagenomes</taxon>
        <taxon>ecological metagenomes</taxon>
    </lineage>
</organism>
<evidence type="ECO:0008006" key="6">
    <source>
        <dbReference type="Google" id="ProtNLM"/>
    </source>
</evidence>
<dbReference type="InterPro" id="IPR001131">
    <property type="entry name" value="Peptidase_M24B_aminopep-P_CS"/>
</dbReference>
<dbReference type="SUPFAM" id="SSF55920">
    <property type="entry name" value="Creatinase/aminopeptidase"/>
    <property type="match status" value="1"/>
</dbReference>
<dbReference type="GO" id="GO:0016787">
    <property type="term" value="F:hydrolase activity"/>
    <property type="evidence" value="ECO:0007669"/>
    <property type="project" value="UniProtKB-KW"/>
</dbReference>
<dbReference type="PROSITE" id="PS00491">
    <property type="entry name" value="PROLINE_PEPTIDASE"/>
    <property type="match status" value="1"/>
</dbReference>
<keyword evidence="1" id="KW-0479">Metal-binding</keyword>
<dbReference type="EMBL" id="UOEK01000097">
    <property type="protein sequence ID" value="VAV96325.1"/>
    <property type="molecule type" value="Genomic_DNA"/>
</dbReference>
<dbReference type="Gene3D" id="3.90.230.10">
    <property type="entry name" value="Creatinase/methionine aminopeptidase superfamily"/>
    <property type="match status" value="1"/>
</dbReference>
<evidence type="ECO:0000259" key="3">
    <source>
        <dbReference type="Pfam" id="PF00557"/>
    </source>
</evidence>
<feature type="domain" description="Peptidase M24" evidence="3">
    <location>
        <begin position="145"/>
        <end position="346"/>
    </location>
</feature>
<evidence type="ECO:0000256" key="1">
    <source>
        <dbReference type="ARBA" id="ARBA00022723"/>
    </source>
</evidence>
<reference evidence="5" key="1">
    <citation type="submission" date="2018-06" db="EMBL/GenBank/DDBJ databases">
        <authorList>
            <person name="Zhirakovskaya E."/>
        </authorList>
    </citation>
    <scope>NUCLEOTIDE SEQUENCE</scope>
</reference>
<dbReference type="AlphaFoldDB" id="A0A3B0SN88"/>
<dbReference type="Gene3D" id="3.40.350.10">
    <property type="entry name" value="Creatinase/prolidase N-terminal domain"/>
    <property type="match status" value="1"/>
</dbReference>
<proteinExistence type="predicted"/>
<sequence length="363" mass="39086">MVFDYAARIARVTAAMGRSGVDTLLLSVGSDMPWLLGYEAMDLERVTMAVVRPDSRPTLVVPRLEAPRVDDRGEIFDIVAWDELEDSIGIIVDLVGAGSALAVGDRTWSMFTLALQARLGGRTWESAGPIMAEMRMVKEAEELDRLRAVGASADRVAERLAGYLFGGKTERCVAADIAAMLVEEGHDSAWDVIVASGPNGASPHHEPGDRVIQIGDPVVCDFGGTMDGYISDTTRNFVVGEPAAEYVAMFAVLREAQEAGVRAATVGTPCQDVDRTTRKVIQDAGYGEYFVHRTGHGIGLEVHESPYIVEGNELPLAAGMVFSVEPGIYVPGQFGMRIEDIVIATDAGAERCNNSPHEFVSVR</sequence>
<dbReference type="InterPro" id="IPR029149">
    <property type="entry name" value="Creatin/AminoP/Spt16_N"/>
</dbReference>
<accession>A0A3B0SN88</accession>
<dbReference type="CDD" id="cd01092">
    <property type="entry name" value="APP-like"/>
    <property type="match status" value="1"/>
</dbReference>
<evidence type="ECO:0000256" key="2">
    <source>
        <dbReference type="ARBA" id="ARBA00022801"/>
    </source>
</evidence>
<dbReference type="GO" id="GO:0046872">
    <property type="term" value="F:metal ion binding"/>
    <property type="evidence" value="ECO:0007669"/>
    <property type="project" value="UniProtKB-KW"/>
</dbReference>
<dbReference type="Pfam" id="PF00557">
    <property type="entry name" value="Peptidase_M24"/>
    <property type="match status" value="1"/>
</dbReference>
<dbReference type="SUPFAM" id="SSF53092">
    <property type="entry name" value="Creatinase/prolidase N-terminal domain"/>
    <property type="match status" value="1"/>
</dbReference>
<dbReference type="InterPro" id="IPR036005">
    <property type="entry name" value="Creatinase/aminopeptidase-like"/>
</dbReference>
<dbReference type="PANTHER" id="PTHR46112:SF3">
    <property type="entry name" value="AMINOPEPTIDASE YPDF"/>
    <property type="match status" value="1"/>
</dbReference>
<dbReference type="InterPro" id="IPR050659">
    <property type="entry name" value="Peptidase_M24B"/>
</dbReference>
<dbReference type="InterPro" id="IPR000994">
    <property type="entry name" value="Pept_M24"/>
</dbReference>
<evidence type="ECO:0000313" key="5">
    <source>
        <dbReference type="EMBL" id="VAV96325.1"/>
    </source>
</evidence>
<dbReference type="InterPro" id="IPR000587">
    <property type="entry name" value="Creatinase_N"/>
</dbReference>
<protein>
    <recommendedName>
        <fullName evidence="6">Aminopeptidase YpdF (MP-, MA-, MS-, AP-, NP-specific)</fullName>
    </recommendedName>
</protein>
<dbReference type="PANTHER" id="PTHR46112">
    <property type="entry name" value="AMINOPEPTIDASE"/>
    <property type="match status" value="1"/>
</dbReference>
<dbReference type="Pfam" id="PF01321">
    <property type="entry name" value="Creatinase_N"/>
    <property type="match status" value="1"/>
</dbReference>